<accession>A0ABN9WQ87</accession>
<keyword evidence="2" id="KW-1185">Reference proteome</keyword>
<feature type="non-terminal residue" evidence="1">
    <location>
        <position position="1"/>
    </location>
</feature>
<name>A0ABN9WQ87_9DINO</name>
<dbReference type="Proteomes" id="UP001189429">
    <property type="component" value="Unassembled WGS sequence"/>
</dbReference>
<protein>
    <submittedName>
        <fullName evidence="1">Uncharacterized protein</fullName>
    </submittedName>
</protein>
<proteinExistence type="predicted"/>
<comment type="caution">
    <text evidence="1">The sequence shown here is derived from an EMBL/GenBank/DDBJ whole genome shotgun (WGS) entry which is preliminary data.</text>
</comment>
<feature type="non-terminal residue" evidence="1">
    <location>
        <position position="102"/>
    </location>
</feature>
<evidence type="ECO:0000313" key="1">
    <source>
        <dbReference type="EMBL" id="CAK0888857.1"/>
    </source>
</evidence>
<organism evidence="1 2">
    <name type="scientific">Prorocentrum cordatum</name>
    <dbReference type="NCBI Taxonomy" id="2364126"/>
    <lineage>
        <taxon>Eukaryota</taxon>
        <taxon>Sar</taxon>
        <taxon>Alveolata</taxon>
        <taxon>Dinophyceae</taxon>
        <taxon>Prorocentrales</taxon>
        <taxon>Prorocentraceae</taxon>
        <taxon>Prorocentrum</taxon>
    </lineage>
</organism>
<evidence type="ECO:0000313" key="2">
    <source>
        <dbReference type="Proteomes" id="UP001189429"/>
    </source>
</evidence>
<sequence>PCRARGRCAASPRALVDTVAGLDREVEAVFRGCLAAGGASETLGYWLVTRGLLVTPLNRTSGDAAGLLPSWQLSEGLRVALGAPDDGEPALVVRAVPRRRFE</sequence>
<reference evidence="1" key="1">
    <citation type="submission" date="2023-10" db="EMBL/GenBank/DDBJ databases">
        <authorList>
            <person name="Chen Y."/>
            <person name="Shah S."/>
            <person name="Dougan E. K."/>
            <person name="Thang M."/>
            <person name="Chan C."/>
        </authorList>
    </citation>
    <scope>NUCLEOTIDE SEQUENCE [LARGE SCALE GENOMIC DNA]</scope>
</reference>
<dbReference type="EMBL" id="CAUYUJ010019141">
    <property type="protein sequence ID" value="CAK0888857.1"/>
    <property type="molecule type" value="Genomic_DNA"/>
</dbReference>
<gene>
    <name evidence="1" type="ORF">PCOR1329_LOCUS69563</name>
</gene>